<evidence type="ECO:0000313" key="3">
    <source>
        <dbReference type="EMBL" id="PVE56259.1"/>
    </source>
</evidence>
<gene>
    <name evidence="3" type="ORF">DC430_00105</name>
</gene>
<name>A0AA92C5D2_RHIRH</name>
<dbReference type="EMBL" id="QDFR01000001">
    <property type="protein sequence ID" value="PVE56259.1"/>
    <property type="molecule type" value="Genomic_DNA"/>
</dbReference>
<evidence type="ECO:0000256" key="1">
    <source>
        <dbReference type="SAM" id="MobiDB-lite"/>
    </source>
</evidence>
<reference evidence="3 4" key="1">
    <citation type="submission" date="2018-04" db="EMBL/GenBank/DDBJ databases">
        <authorList>
            <person name="Hagen T."/>
        </authorList>
    </citation>
    <scope>NUCLEOTIDE SEQUENCE [LARGE SCALE GENOMIC DNA]</scope>
    <source>
        <strain evidence="3 4">TPD7009</strain>
    </source>
</reference>
<dbReference type="AlphaFoldDB" id="A0AA92C5D2"/>
<feature type="region of interest" description="Disordered" evidence="1">
    <location>
        <begin position="173"/>
        <end position="198"/>
    </location>
</feature>
<comment type="caution">
    <text evidence="3">The sequence shown here is derived from an EMBL/GenBank/DDBJ whole genome shotgun (WGS) entry which is preliminary data.</text>
</comment>
<evidence type="ECO:0000313" key="4">
    <source>
        <dbReference type="Proteomes" id="UP000244335"/>
    </source>
</evidence>
<accession>A0AA92C5D2</accession>
<evidence type="ECO:0000259" key="2">
    <source>
        <dbReference type="Pfam" id="PF09832"/>
    </source>
</evidence>
<organism evidence="3 4">
    <name type="scientific">Rhizobium rhizogenes</name>
    <name type="common">Agrobacterium rhizogenes</name>
    <dbReference type="NCBI Taxonomy" id="359"/>
    <lineage>
        <taxon>Bacteria</taxon>
        <taxon>Pseudomonadati</taxon>
        <taxon>Pseudomonadota</taxon>
        <taxon>Alphaproteobacteria</taxon>
        <taxon>Hyphomicrobiales</taxon>
        <taxon>Rhizobiaceae</taxon>
        <taxon>Rhizobium/Agrobacterium group</taxon>
        <taxon>Rhizobium</taxon>
    </lineage>
</organism>
<dbReference type="InterPro" id="IPR018637">
    <property type="entry name" value="DUF2059"/>
</dbReference>
<proteinExistence type="predicted"/>
<dbReference type="Pfam" id="PF09832">
    <property type="entry name" value="DUF2059"/>
    <property type="match status" value="1"/>
</dbReference>
<protein>
    <recommendedName>
        <fullName evidence="2">DUF2059 domain-containing protein</fullName>
    </recommendedName>
</protein>
<sequence length="198" mass="20352">MGKIAGLGKAAAASILISGLVFGTAARAQEISAEHIAAAKQAITALGVTDRFDNILPGLAERLKSELIQSSPNVEDQITATVNAKALELAPRRADLEREAALTYARAFSVEELKAISTFYSSDAGKKLLKDGPIATRELMKAADIWAAGINRDLNASSMAELQKVAGADLQPLPANASNIGGAPGATTAPPAAPAPKP</sequence>
<dbReference type="RefSeq" id="WP_116493636.1">
    <property type="nucleotide sequence ID" value="NZ_QDFR01000001.1"/>
</dbReference>
<dbReference type="Proteomes" id="UP000244335">
    <property type="component" value="Unassembled WGS sequence"/>
</dbReference>
<feature type="domain" description="DUF2059" evidence="2">
    <location>
        <begin position="95"/>
        <end position="152"/>
    </location>
</feature>